<dbReference type="Gene3D" id="3.80.10.10">
    <property type="entry name" value="Ribonuclease Inhibitor"/>
    <property type="match status" value="1"/>
</dbReference>
<dbReference type="InterPro" id="IPR032675">
    <property type="entry name" value="LRR_dom_sf"/>
</dbReference>
<dbReference type="InterPro" id="IPR051261">
    <property type="entry name" value="NLR"/>
</dbReference>
<organism evidence="3 4">
    <name type="scientific">Cirrhinus molitorella</name>
    <name type="common">mud carp</name>
    <dbReference type="NCBI Taxonomy" id="172907"/>
    <lineage>
        <taxon>Eukaryota</taxon>
        <taxon>Metazoa</taxon>
        <taxon>Chordata</taxon>
        <taxon>Craniata</taxon>
        <taxon>Vertebrata</taxon>
        <taxon>Euteleostomi</taxon>
        <taxon>Actinopterygii</taxon>
        <taxon>Neopterygii</taxon>
        <taxon>Teleostei</taxon>
        <taxon>Ostariophysi</taxon>
        <taxon>Cypriniformes</taxon>
        <taxon>Cyprinidae</taxon>
        <taxon>Labeoninae</taxon>
        <taxon>Labeonini</taxon>
        <taxon>Cirrhinus</taxon>
    </lineage>
</organism>
<dbReference type="Proteomes" id="UP001558613">
    <property type="component" value="Unassembled WGS sequence"/>
</dbReference>
<evidence type="ECO:0000313" key="4">
    <source>
        <dbReference type="Proteomes" id="UP001558613"/>
    </source>
</evidence>
<dbReference type="SMART" id="SM00368">
    <property type="entry name" value="LRR_RI"/>
    <property type="match status" value="1"/>
</dbReference>
<comment type="caution">
    <text evidence="3">The sequence shown here is derived from an EMBL/GenBank/DDBJ whole genome shotgun (WGS) entry which is preliminary data.</text>
</comment>
<keyword evidence="2" id="KW-0677">Repeat</keyword>
<dbReference type="SUPFAM" id="SSF52047">
    <property type="entry name" value="RNI-like"/>
    <property type="match status" value="1"/>
</dbReference>
<accession>A0ABR3L222</accession>
<name>A0ABR3L222_9TELE</name>
<protein>
    <submittedName>
        <fullName evidence="3">Uncharacterized protein</fullName>
    </submittedName>
</protein>
<dbReference type="EMBL" id="JAYMGO010000037">
    <property type="protein sequence ID" value="KAL1246965.1"/>
    <property type="molecule type" value="Genomic_DNA"/>
</dbReference>
<reference evidence="3 4" key="1">
    <citation type="submission" date="2023-09" db="EMBL/GenBank/DDBJ databases">
        <authorList>
            <person name="Wang M."/>
        </authorList>
    </citation>
    <scope>NUCLEOTIDE SEQUENCE [LARGE SCALE GENOMIC DNA]</scope>
    <source>
        <strain evidence="3">GT-2023</strain>
        <tissue evidence="3">Liver</tissue>
    </source>
</reference>
<dbReference type="Pfam" id="PF13516">
    <property type="entry name" value="LRR_6"/>
    <property type="match status" value="1"/>
</dbReference>
<evidence type="ECO:0000256" key="2">
    <source>
        <dbReference type="ARBA" id="ARBA00022737"/>
    </source>
</evidence>
<keyword evidence="4" id="KW-1185">Reference proteome</keyword>
<evidence type="ECO:0000313" key="3">
    <source>
        <dbReference type="EMBL" id="KAL1246965.1"/>
    </source>
</evidence>
<gene>
    <name evidence="3" type="ORF">QQF64_034286</name>
</gene>
<keyword evidence="1" id="KW-0433">Leucine-rich repeat</keyword>
<evidence type="ECO:0000256" key="1">
    <source>
        <dbReference type="ARBA" id="ARBA00022614"/>
    </source>
</evidence>
<feature type="non-terminal residue" evidence="3">
    <location>
        <position position="1"/>
    </location>
</feature>
<proteinExistence type="predicted"/>
<dbReference type="PANTHER" id="PTHR24106">
    <property type="entry name" value="NACHT, LRR AND CARD DOMAINS-CONTAINING"/>
    <property type="match status" value="1"/>
</dbReference>
<feature type="non-terminal residue" evidence="3">
    <location>
        <position position="57"/>
    </location>
</feature>
<sequence length="57" mass="6230">FDSCGFDKTCCETVSSALQSTNSHLTELDLSSNHLQDSGVKQIYDGLKSPHCQLNIL</sequence>
<dbReference type="InterPro" id="IPR001611">
    <property type="entry name" value="Leu-rich_rpt"/>
</dbReference>